<accession>A0A518AY33</accession>
<sequence>MTDPEPIDPSQLSPGPIRNESLAPELLEQVQAMYDVIGPYLGTTLEQFEINLMRDMHPEDEVAIWCSITAAWLDYHEKYLGDDLLPDEDEKKLIGALIAISTGVEDVEKLGVPTDIGRKLLDCYDSLGKE</sequence>
<protein>
    <submittedName>
        <fullName evidence="1">Uncharacterized protein</fullName>
    </submittedName>
</protein>
<gene>
    <name evidence="1" type="ORF">Pan216_04310</name>
</gene>
<dbReference type="AlphaFoldDB" id="A0A518AY33"/>
<keyword evidence="2" id="KW-1185">Reference proteome</keyword>
<dbReference type="RefSeq" id="WP_145254133.1">
    <property type="nucleotide sequence ID" value="NZ_CP036279.1"/>
</dbReference>
<dbReference type="Proteomes" id="UP000317093">
    <property type="component" value="Chromosome"/>
</dbReference>
<evidence type="ECO:0000313" key="2">
    <source>
        <dbReference type="Proteomes" id="UP000317093"/>
    </source>
</evidence>
<dbReference type="EMBL" id="CP036279">
    <property type="protein sequence ID" value="QDU59600.1"/>
    <property type="molecule type" value="Genomic_DNA"/>
</dbReference>
<dbReference type="KEGG" id="knv:Pan216_04310"/>
<reference evidence="1 2" key="1">
    <citation type="submission" date="2019-02" db="EMBL/GenBank/DDBJ databases">
        <title>Deep-cultivation of Planctomycetes and their phenomic and genomic characterization uncovers novel biology.</title>
        <authorList>
            <person name="Wiegand S."/>
            <person name="Jogler M."/>
            <person name="Boedeker C."/>
            <person name="Pinto D."/>
            <person name="Vollmers J."/>
            <person name="Rivas-Marin E."/>
            <person name="Kohn T."/>
            <person name="Peeters S.H."/>
            <person name="Heuer A."/>
            <person name="Rast P."/>
            <person name="Oberbeckmann S."/>
            <person name="Bunk B."/>
            <person name="Jeske O."/>
            <person name="Meyerdierks A."/>
            <person name="Storesund J.E."/>
            <person name="Kallscheuer N."/>
            <person name="Luecker S."/>
            <person name="Lage O.M."/>
            <person name="Pohl T."/>
            <person name="Merkel B.J."/>
            <person name="Hornburger P."/>
            <person name="Mueller R.-W."/>
            <person name="Bruemmer F."/>
            <person name="Labrenz M."/>
            <person name="Spormann A.M."/>
            <person name="Op den Camp H."/>
            <person name="Overmann J."/>
            <person name="Amann R."/>
            <person name="Jetten M.S.M."/>
            <person name="Mascher T."/>
            <person name="Medema M.H."/>
            <person name="Devos D.P."/>
            <person name="Kaster A.-K."/>
            <person name="Ovreas L."/>
            <person name="Rohde M."/>
            <person name="Galperin M.Y."/>
            <person name="Jogler C."/>
        </authorList>
    </citation>
    <scope>NUCLEOTIDE SEQUENCE [LARGE SCALE GENOMIC DNA]</scope>
    <source>
        <strain evidence="1 2">Pan216</strain>
    </source>
</reference>
<organism evidence="1 2">
    <name type="scientific">Kolteria novifilia</name>
    <dbReference type="NCBI Taxonomy" id="2527975"/>
    <lineage>
        <taxon>Bacteria</taxon>
        <taxon>Pseudomonadati</taxon>
        <taxon>Planctomycetota</taxon>
        <taxon>Planctomycetia</taxon>
        <taxon>Kolteriales</taxon>
        <taxon>Kolteriaceae</taxon>
        <taxon>Kolteria</taxon>
    </lineage>
</organism>
<dbReference type="OrthoDB" id="280288at2"/>
<name>A0A518AY33_9BACT</name>
<evidence type="ECO:0000313" key="1">
    <source>
        <dbReference type="EMBL" id="QDU59600.1"/>
    </source>
</evidence>
<proteinExistence type="predicted"/>